<name>A0AAE8N6B4_9PEZI</name>
<dbReference type="Pfam" id="PF01467">
    <property type="entry name" value="CTP_transf_like"/>
    <property type="match status" value="1"/>
</dbReference>
<dbReference type="SUPFAM" id="SSF52374">
    <property type="entry name" value="Nucleotidylyl transferase"/>
    <property type="match status" value="1"/>
</dbReference>
<dbReference type="AlphaFoldDB" id="A0AAE8N6B4"/>
<accession>A0AAE8N6B4</accession>
<comment type="caution">
    <text evidence="2">The sequence shown here is derived from an EMBL/GenBank/DDBJ whole genome shotgun (WGS) entry which is preliminary data.</text>
</comment>
<dbReference type="PANTHER" id="PTHR10695:SF46">
    <property type="entry name" value="BIFUNCTIONAL COENZYME A SYNTHASE-RELATED"/>
    <property type="match status" value="1"/>
</dbReference>
<evidence type="ECO:0000313" key="2">
    <source>
        <dbReference type="EMBL" id="SPO06138.1"/>
    </source>
</evidence>
<evidence type="ECO:0000259" key="1">
    <source>
        <dbReference type="Pfam" id="PF01467"/>
    </source>
</evidence>
<keyword evidence="3" id="KW-1185">Reference proteome</keyword>
<dbReference type="PANTHER" id="PTHR10695">
    <property type="entry name" value="DEPHOSPHO-COA KINASE-RELATED"/>
    <property type="match status" value="1"/>
</dbReference>
<gene>
    <name evidence="2" type="ORF">DNG_08827</name>
</gene>
<dbReference type="InterPro" id="IPR004821">
    <property type="entry name" value="Cyt_trans-like"/>
</dbReference>
<organism evidence="2 3">
    <name type="scientific">Cephalotrichum gorgonifer</name>
    <dbReference type="NCBI Taxonomy" id="2041049"/>
    <lineage>
        <taxon>Eukaryota</taxon>
        <taxon>Fungi</taxon>
        <taxon>Dikarya</taxon>
        <taxon>Ascomycota</taxon>
        <taxon>Pezizomycotina</taxon>
        <taxon>Sordariomycetes</taxon>
        <taxon>Hypocreomycetidae</taxon>
        <taxon>Microascales</taxon>
        <taxon>Microascaceae</taxon>
        <taxon>Cephalotrichum</taxon>
    </lineage>
</organism>
<protein>
    <recommendedName>
        <fullName evidence="1">Cytidyltransferase-like domain-containing protein</fullName>
    </recommendedName>
</protein>
<dbReference type="Gene3D" id="3.40.50.620">
    <property type="entry name" value="HUPs"/>
    <property type="match status" value="1"/>
</dbReference>
<evidence type="ECO:0000313" key="3">
    <source>
        <dbReference type="Proteomes" id="UP001187682"/>
    </source>
</evidence>
<dbReference type="Proteomes" id="UP001187682">
    <property type="component" value="Unassembled WGS sequence"/>
</dbReference>
<reference evidence="2" key="1">
    <citation type="submission" date="2018-03" db="EMBL/GenBank/DDBJ databases">
        <authorList>
            <person name="Guldener U."/>
        </authorList>
    </citation>
    <scope>NUCLEOTIDE SEQUENCE</scope>
</reference>
<dbReference type="GO" id="GO:0004140">
    <property type="term" value="F:dephospho-CoA kinase activity"/>
    <property type="evidence" value="ECO:0007669"/>
    <property type="project" value="TreeGrafter"/>
</dbReference>
<feature type="domain" description="Cytidyltransferase-like" evidence="1">
    <location>
        <begin position="208"/>
        <end position="390"/>
    </location>
</feature>
<dbReference type="EMBL" id="ONZQ02000015">
    <property type="protein sequence ID" value="SPO06138.1"/>
    <property type="molecule type" value="Genomic_DNA"/>
</dbReference>
<dbReference type="InterPro" id="IPR014729">
    <property type="entry name" value="Rossmann-like_a/b/a_fold"/>
</dbReference>
<dbReference type="GO" id="GO:0015937">
    <property type="term" value="P:coenzyme A biosynthetic process"/>
    <property type="evidence" value="ECO:0007669"/>
    <property type="project" value="TreeGrafter"/>
</dbReference>
<proteinExistence type="predicted"/>
<sequence>MSAAPMNLFLLPFSLGASSRRLIADSYKEPLSAALSQSKSPEHPATLIIAVVGDFLHQAATSDPSAKRISWPDAQSILAGLYSLVAYICAQQSIATDLNAGPNSVDARVVFVQDDRPGVSGHDENELNETIIQSLSGFASRGGSPDSIFYLKSEEGLRLVDSYAAHIKGGRPAVESRLIGLDCSVATQDGSSPQPVRSSSSQYQVVCLGGTFDHLHLGHKLLLSAAALLLRISGSPESRSRFIIGVTGDEMLKNKKFAEYVQPWDVRARGVLEFLHTVFDHPTHGEPTLSSPRPGELVGSFRGGAVVVECVVFQDLYGPTVTIEAMDALVVSGETRSGGKAVNDKRREQGWKELDVYEVDVLDARGLTDADPTQTTEGFGTKISSTAIRQEKAAECSGTGRL</sequence>